<evidence type="ECO:0000259" key="2">
    <source>
        <dbReference type="Pfam" id="PF00884"/>
    </source>
</evidence>
<gene>
    <name evidence="3" type="ORF">I2H38_14185</name>
</gene>
<reference evidence="3" key="1">
    <citation type="submission" date="2020-11" db="EMBL/GenBank/DDBJ databases">
        <authorList>
            <person name="Kim M.K."/>
        </authorList>
    </citation>
    <scope>NUCLEOTIDE SEQUENCE</scope>
    <source>
        <strain evidence="3">BT350</strain>
    </source>
</reference>
<name>A0A931BR60_9HYPH</name>
<dbReference type="Gene3D" id="3.40.720.10">
    <property type="entry name" value="Alkaline Phosphatase, subunit A"/>
    <property type="match status" value="1"/>
</dbReference>
<dbReference type="InterPro" id="IPR000917">
    <property type="entry name" value="Sulfatase_N"/>
</dbReference>
<sequence>MAYVNLLRALGGLAAGVLLTISVGAAQAQQPPPAQPTQQKPNILFIMGDDIGWMQPSAYHRGVMVGETPSIDRIAQEGAIFMDYVAMQSCTSGRNAFFTGMYPLRTGMIPPQLPGSPSWLRPGTPAVAKFLFDLGYNTGEFGKNHLGDHTEALPTAHGFQEYWGYLYHLDAMQQVSFPDINKNPLTQTVAPPCRNTPIPGLADIPGAVDPKTTTCLTPPRPVLWCKSSDGTEKNQSCSDEGPLTLERSKTVDEEISDKVIDFLDRNDPKKTNKPFFVWYNPARMHVTTVLSPKYEAMLGERGGKDWGINEAGMKQMDDNIGYVLKKLDDMGQADNTIVVFTTDNGAEAISFPDGGVTPFKGQKGEAWEGGYRAPLVVRWPGHIKPGTVKNQLFAALDWLPTLVNIAGGPKGDGLKSQIEAGRYPGIVKTTLDGVDQRDYLEANSTKSARDFFFYYSGATPSAVRYKNWKMYYTMSQPGPAGWIMPLVPFHFTLVQNIKRDPFEQAVGIDQKSALSIGGALGAPSTAFLYDWNLLPIGQQLWFKHLETYKQFPPLQAPESYNLDQILAQLKSTNHPSD</sequence>
<dbReference type="CDD" id="cd16142">
    <property type="entry name" value="ARS_like"/>
    <property type="match status" value="1"/>
</dbReference>
<dbReference type="EMBL" id="JADQDO010000007">
    <property type="protein sequence ID" value="MBF9234523.1"/>
    <property type="molecule type" value="Genomic_DNA"/>
</dbReference>
<organism evidence="3 4">
    <name type="scientific">Microvirga alba</name>
    <dbReference type="NCBI Taxonomy" id="2791025"/>
    <lineage>
        <taxon>Bacteria</taxon>
        <taxon>Pseudomonadati</taxon>
        <taxon>Pseudomonadota</taxon>
        <taxon>Alphaproteobacteria</taxon>
        <taxon>Hyphomicrobiales</taxon>
        <taxon>Methylobacteriaceae</taxon>
        <taxon>Microvirga</taxon>
    </lineage>
</organism>
<dbReference type="PANTHER" id="PTHR43751:SF2">
    <property type="entry name" value="SULFATASE N-TERMINAL DOMAIN-CONTAINING PROTEIN"/>
    <property type="match status" value="1"/>
</dbReference>
<dbReference type="PANTHER" id="PTHR43751">
    <property type="entry name" value="SULFATASE"/>
    <property type="match status" value="1"/>
</dbReference>
<keyword evidence="1" id="KW-0732">Signal</keyword>
<dbReference type="Proteomes" id="UP000599312">
    <property type="component" value="Unassembled WGS sequence"/>
</dbReference>
<dbReference type="AlphaFoldDB" id="A0A931BR60"/>
<evidence type="ECO:0000313" key="4">
    <source>
        <dbReference type="Proteomes" id="UP000599312"/>
    </source>
</evidence>
<keyword evidence="4" id="KW-1185">Reference proteome</keyword>
<comment type="caution">
    <text evidence="3">The sequence shown here is derived from an EMBL/GenBank/DDBJ whole genome shotgun (WGS) entry which is preliminary data.</text>
</comment>
<dbReference type="Pfam" id="PF00884">
    <property type="entry name" value="Sulfatase"/>
    <property type="match status" value="1"/>
</dbReference>
<dbReference type="InterPro" id="IPR052701">
    <property type="entry name" value="GAG_Ulvan_Degrading_Sulfatases"/>
</dbReference>
<dbReference type="InterPro" id="IPR017850">
    <property type="entry name" value="Alkaline_phosphatase_core_sf"/>
</dbReference>
<feature type="domain" description="Sulfatase N-terminal" evidence="2">
    <location>
        <begin position="41"/>
        <end position="407"/>
    </location>
</feature>
<feature type="signal peptide" evidence="1">
    <location>
        <begin position="1"/>
        <end position="28"/>
    </location>
</feature>
<feature type="chain" id="PRO_5036980193" evidence="1">
    <location>
        <begin position="29"/>
        <end position="577"/>
    </location>
</feature>
<accession>A0A931BR60</accession>
<evidence type="ECO:0000256" key="1">
    <source>
        <dbReference type="SAM" id="SignalP"/>
    </source>
</evidence>
<proteinExistence type="predicted"/>
<protein>
    <submittedName>
        <fullName evidence="3">Arylsulfatase</fullName>
    </submittedName>
</protein>
<dbReference type="RefSeq" id="WP_196272521.1">
    <property type="nucleotide sequence ID" value="NZ_JADQDO010000007.1"/>
</dbReference>
<dbReference type="SUPFAM" id="SSF53649">
    <property type="entry name" value="Alkaline phosphatase-like"/>
    <property type="match status" value="1"/>
</dbReference>
<evidence type="ECO:0000313" key="3">
    <source>
        <dbReference type="EMBL" id="MBF9234523.1"/>
    </source>
</evidence>